<comment type="caution">
    <text evidence="2">The sequence shown here is derived from an EMBL/GenBank/DDBJ whole genome shotgun (WGS) entry which is preliminary data.</text>
</comment>
<keyword evidence="3" id="KW-1185">Reference proteome</keyword>
<gene>
    <name evidence="2" type="ORF">CPB84DRAFT_1756219</name>
</gene>
<evidence type="ECO:0000256" key="1">
    <source>
        <dbReference type="SAM" id="MobiDB-lite"/>
    </source>
</evidence>
<proteinExistence type="predicted"/>
<name>A0A9P5N6K5_GYMJU</name>
<organism evidence="2 3">
    <name type="scientific">Gymnopilus junonius</name>
    <name type="common">Spectacular rustgill mushroom</name>
    <name type="synonym">Gymnopilus spectabilis subsp. junonius</name>
    <dbReference type="NCBI Taxonomy" id="109634"/>
    <lineage>
        <taxon>Eukaryota</taxon>
        <taxon>Fungi</taxon>
        <taxon>Dikarya</taxon>
        <taxon>Basidiomycota</taxon>
        <taxon>Agaricomycotina</taxon>
        <taxon>Agaricomycetes</taxon>
        <taxon>Agaricomycetidae</taxon>
        <taxon>Agaricales</taxon>
        <taxon>Agaricineae</taxon>
        <taxon>Hymenogastraceae</taxon>
        <taxon>Gymnopilus</taxon>
    </lineage>
</organism>
<feature type="non-terminal residue" evidence="2">
    <location>
        <position position="1"/>
    </location>
</feature>
<evidence type="ECO:0000313" key="2">
    <source>
        <dbReference type="EMBL" id="KAF8868445.1"/>
    </source>
</evidence>
<dbReference type="AlphaFoldDB" id="A0A9P5N6K5"/>
<dbReference type="Proteomes" id="UP000724874">
    <property type="component" value="Unassembled WGS sequence"/>
</dbReference>
<feature type="region of interest" description="Disordered" evidence="1">
    <location>
        <begin position="98"/>
        <end position="123"/>
    </location>
</feature>
<feature type="compositionally biased region" description="Basic and acidic residues" evidence="1">
    <location>
        <begin position="102"/>
        <end position="111"/>
    </location>
</feature>
<evidence type="ECO:0000313" key="3">
    <source>
        <dbReference type="Proteomes" id="UP000724874"/>
    </source>
</evidence>
<reference evidence="2" key="1">
    <citation type="submission" date="2020-11" db="EMBL/GenBank/DDBJ databases">
        <authorList>
            <consortium name="DOE Joint Genome Institute"/>
            <person name="Ahrendt S."/>
            <person name="Riley R."/>
            <person name="Andreopoulos W."/>
            <person name="LaButti K."/>
            <person name="Pangilinan J."/>
            <person name="Ruiz-duenas F.J."/>
            <person name="Barrasa J.M."/>
            <person name="Sanchez-Garcia M."/>
            <person name="Camarero S."/>
            <person name="Miyauchi S."/>
            <person name="Serrano A."/>
            <person name="Linde D."/>
            <person name="Babiker R."/>
            <person name="Drula E."/>
            <person name="Ayuso-Fernandez I."/>
            <person name="Pacheco R."/>
            <person name="Padilla G."/>
            <person name="Ferreira P."/>
            <person name="Barriuso J."/>
            <person name="Kellner H."/>
            <person name="Castanera R."/>
            <person name="Alfaro M."/>
            <person name="Ramirez L."/>
            <person name="Pisabarro A.G."/>
            <person name="Kuo A."/>
            <person name="Tritt A."/>
            <person name="Lipzen A."/>
            <person name="He G."/>
            <person name="Yan M."/>
            <person name="Ng V."/>
            <person name="Cullen D."/>
            <person name="Martin F."/>
            <person name="Rosso M.-N."/>
            <person name="Henrissat B."/>
            <person name="Hibbett D."/>
            <person name="Martinez A.T."/>
            <person name="Grigoriev I.V."/>
        </authorList>
    </citation>
    <scope>NUCLEOTIDE SEQUENCE</scope>
    <source>
        <strain evidence="2">AH 44721</strain>
    </source>
</reference>
<sequence length="193" mass="21535">MYFVFFHNEHHFCCATPAIIEIIHGNSKSKNVALSPSPPFSAPSFMVGSPPNNALDHSEDVIESSQLSEIELIKLPSTPLHTVKAHYTAAWAVAGGAPMASDSKEENTVKQEDEELSVMESDTGTELPREHWLNLEIQWLEREDYPSKLWNRPRLNALREEREMLIQARQDALGAPSSFVNAALPLTPRPVPP</sequence>
<protein>
    <submittedName>
        <fullName evidence="2">Uncharacterized protein</fullName>
    </submittedName>
</protein>
<dbReference type="EMBL" id="JADNYJ010000648">
    <property type="protein sequence ID" value="KAF8868445.1"/>
    <property type="molecule type" value="Genomic_DNA"/>
</dbReference>
<accession>A0A9P5N6K5</accession>